<sequence length="565" mass="63506">MKLFTSLHKALHAVTDQVQSGLKRLRRSSPTMNSSHQATEARPKPKRLRKRTPWQSHKQISDEQTSNGSTGQRFHQLSRLNFSIVDIAGAVTKASLVKPLTEDEIRYHTKRPDQRPELPVEIWEQILGHGIGDRSFLLAFRSLSRLFNDLARERVPRLIARYLEYDQGNDMDFTPEYISPTSWMAVLQQLPSSAKSNDFLMLQCADPGPHSALPLMAAASTRRPTSLIIKESLPYGEGRYISLSINNFIRTRLVRLGLTRSLSPDFIDWNKLQELILECPISKSDAFHLLSETNCSDSLRAATLNVQDSQYAPDLDSGPLTVMTRLGNLTLMGSLSPIHTLMSRFSFPALRDLTLTALGSEYADTNEHFYCELRFPWSQLERLGLRNSRTSLADVHAVLSQCLQVTRFIWGGTLTSDIPVSTISLPPLKQLTLEGDAFDCKALLEMLKSSSSRLHKLALSHYSSDVRSSLPKVLEELIVYHPVQEADLLLLLEQFSTSLERGKFAVLAPDSGLLFVGPSWPAIVRMEKLTHLCLQANHTLQPLLSSLITPKIIQADLRPLPYHLS</sequence>
<feature type="compositionally biased region" description="Polar residues" evidence="1">
    <location>
        <begin position="28"/>
        <end position="38"/>
    </location>
</feature>
<evidence type="ECO:0008006" key="4">
    <source>
        <dbReference type="Google" id="ProtNLM"/>
    </source>
</evidence>
<accession>A0A8H5F817</accession>
<gene>
    <name evidence="2" type="ORF">D9619_005044</name>
</gene>
<feature type="region of interest" description="Disordered" evidence="1">
    <location>
        <begin position="19"/>
        <end position="72"/>
    </location>
</feature>
<feature type="compositionally biased region" description="Polar residues" evidence="1">
    <location>
        <begin position="54"/>
        <end position="72"/>
    </location>
</feature>
<proteinExistence type="predicted"/>
<comment type="caution">
    <text evidence="2">The sequence shown here is derived from an EMBL/GenBank/DDBJ whole genome shotgun (WGS) entry which is preliminary data.</text>
</comment>
<evidence type="ECO:0000313" key="2">
    <source>
        <dbReference type="EMBL" id="KAF5326952.1"/>
    </source>
</evidence>
<keyword evidence="3" id="KW-1185">Reference proteome</keyword>
<dbReference type="AlphaFoldDB" id="A0A8H5F817"/>
<protein>
    <recommendedName>
        <fullName evidence="4">F-box domain-containing protein</fullName>
    </recommendedName>
</protein>
<reference evidence="2 3" key="1">
    <citation type="journal article" date="2020" name="ISME J.">
        <title>Uncovering the hidden diversity of litter-decomposition mechanisms in mushroom-forming fungi.</title>
        <authorList>
            <person name="Floudas D."/>
            <person name="Bentzer J."/>
            <person name="Ahren D."/>
            <person name="Johansson T."/>
            <person name="Persson P."/>
            <person name="Tunlid A."/>
        </authorList>
    </citation>
    <scope>NUCLEOTIDE SEQUENCE [LARGE SCALE GENOMIC DNA]</scope>
    <source>
        <strain evidence="2 3">CBS 101986</strain>
    </source>
</reference>
<dbReference type="EMBL" id="JAACJJ010000014">
    <property type="protein sequence ID" value="KAF5326952.1"/>
    <property type="molecule type" value="Genomic_DNA"/>
</dbReference>
<dbReference type="OrthoDB" id="3128006at2759"/>
<dbReference type="Proteomes" id="UP000567179">
    <property type="component" value="Unassembled WGS sequence"/>
</dbReference>
<name>A0A8H5F817_9AGAR</name>
<evidence type="ECO:0000256" key="1">
    <source>
        <dbReference type="SAM" id="MobiDB-lite"/>
    </source>
</evidence>
<evidence type="ECO:0000313" key="3">
    <source>
        <dbReference type="Proteomes" id="UP000567179"/>
    </source>
</evidence>
<organism evidence="2 3">
    <name type="scientific">Psilocybe cf. subviscida</name>
    <dbReference type="NCBI Taxonomy" id="2480587"/>
    <lineage>
        <taxon>Eukaryota</taxon>
        <taxon>Fungi</taxon>
        <taxon>Dikarya</taxon>
        <taxon>Basidiomycota</taxon>
        <taxon>Agaricomycotina</taxon>
        <taxon>Agaricomycetes</taxon>
        <taxon>Agaricomycetidae</taxon>
        <taxon>Agaricales</taxon>
        <taxon>Agaricineae</taxon>
        <taxon>Strophariaceae</taxon>
        <taxon>Psilocybe</taxon>
    </lineage>
</organism>